<dbReference type="SUPFAM" id="SSF56645">
    <property type="entry name" value="Acyl-CoA dehydrogenase NM domain-like"/>
    <property type="match status" value="1"/>
</dbReference>
<dbReference type="GO" id="GO:0016627">
    <property type="term" value="F:oxidoreductase activity, acting on the CH-CH group of donors"/>
    <property type="evidence" value="ECO:0007669"/>
    <property type="project" value="InterPro"/>
</dbReference>
<evidence type="ECO:0000256" key="1">
    <source>
        <dbReference type="ARBA" id="ARBA00001974"/>
    </source>
</evidence>
<dbReference type="PANTHER" id="PTHR43292:SF3">
    <property type="entry name" value="ACYL-COA DEHYDROGENASE FADE29"/>
    <property type="match status" value="1"/>
</dbReference>
<dbReference type="EMBL" id="BJCL01000002">
    <property type="protein sequence ID" value="GCL61745.1"/>
    <property type="molecule type" value="Genomic_DNA"/>
</dbReference>
<evidence type="ECO:0000259" key="8">
    <source>
        <dbReference type="Pfam" id="PF02771"/>
    </source>
</evidence>
<evidence type="ECO:0000256" key="4">
    <source>
        <dbReference type="ARBA" id="ARBA00022827"/>
    </source>
</evidence>
<evidence type="ECO:0000259" key="7">
    <source>
        <dbReference type="Pfam" id="PF02770"/>
    </source>
</evidence>
<dbReference type="FunFam" id="2.40.110.10:FF:000011">
    <property type="entry name" value="Acyl-CoA dehydrogenase FadE34"/>
    <property type="match status" value="1"/>
</dbReference>
<dbReference type="InterPro" id="IPR052161">
    <property type="entry name" value="Mycobact_Acyl-CoA_DH"/>
</dbReference>
<keyword evidence="3" id="KW-0285">Flavoprotein</keyword>
<dbReference type="InterPro" id="IPR009075">
    <property type="entry name" value="AcylCo_DH/oxidase_C"/>
</dbReference>
<accession>A0A480APZ5</accession>
<dbReference type="InterPro" id="IPR037069">
    <property type="entry name" value="AcylCoA_DH/ox_N_sf"/>
</dbReference>
<dbReference type="InterPro" id="IPR009100">
    <property type="entry name" value="AcylCoA_DH/oxidase_NM_dom_sf"/>
</dbReference>
<dbReference type="InterPro" id="IPR036250">
    <property type="entry name" value="AcylCo_DH-like_C"/>
</dbReference>
<proteinExistence type="inferred from homology"/>
<feature type="domain" description="Acyl-CoA dehydrogenase/oxidase N-terminal" evidence="8">
    <location>
        <begin position="18"/>
        <end position="129"/>
    </location>
</feature>
<gene>
    <name evidence="9" type="ORF">AQPW35_08260</name>
</gene>
<evidence type="ECO:0000256" key="5">
    <source>
        <dbReference type="ARBA" id="ARBA00023002"/>
    </source>
</evidence>
<keyword evidence="4" id="KW-0274">FAD</keyword>
<evidence type="ECO:0000313" key="10">
    <source>
        <dbReference type="Proteomes" id="UP000301751"/>
    </source>
</evidence>
<comment type="caution">
    <text evidence="9">The sequence shown here is derived from an EMBL/GenBank/DDBJ whole genome shotgun (WGS) entry which is preliminary data.</text>
</comment>
<comment type="cofactor">
    <cofactor evidence="1">
        <name>FAD</name>
        <dbReference type="ChEBI" id="CHEBI:57692"/>
    </cofactor>
</comment>
<sequence>MPATTAAAAIPSDADDAGFRAEVRRFLDAALTPELRLAGRRTAGIFTDAPAGRPWFRALAKQGWSVPHWPVEWGGTGWTARQHDIFASECAAAHAPALAPQGVRMVAPVVLAYGTEEQKQRWLPGIRNGDDYWCQGYSEPGSGSDLASLQCRAVRDGDHYVVNGTKIWTTHAQWANRIFCLVRTSTSGKPQQGISFLLFDMDLPGITVRPIISISGDHELNQVFFDDVRVPASALLGQENQGWIIAKYLLVHERGGTYTPALRARLVRLQAMATAAFATRPADDAERQAVATGLADALCRVDALHALEQQVLADRMRGVDHPVAPNVGKLLGTELRQHLTELAVTIAGPYAAARLPAGEAGAHALALPEDALWAMGTYLNDRAASIYAGTNEVQRNLIAQHLLAAH</sequence>
<keyword evidence="10" id="KW-1185">Reference proteome</keyword>
<dbReference type="PANTHER" id="PTHR43292">
    <property type="entry name" value="ACYL-COA DEHYDROGENASE"/>
    <property type="match status" value="1"/>
</dbReference>
<keyword evidence="5" id="KW-0560">Oxidoreductase</keyword>
<dbReference type="SUPFAM" id="SSF47203">
    <property type="entry name" value="Acyl-CoA dehydrogenase C-terminal domain-like"/>
    <property type="match status" value="1"/>
</dbReference>
<evidence type="ECO:0000256" key="3">
    <source>
        <dbReference type="ARBA" id="ARBA00022630"/>
    </source>
</evidence>
<dbReference type="Pfam" id="PF02771">
    <property type="entry name" value="Acyl-CoA_dh_N"/>
    <property type="match status" value="1"/>
</dbReference>
<evidence type="ECO:0000256" key="2">
    <source>
        <dbReference type="ARBA" id="ARBA00009347"/>
    </source>
</evidence>
<reference evidence="10" key="1">
    <citation type="submission" date="2019-03" db="EMBL/GenBank/DDBJ databases">
        <title>Aquabacterium pictum sp.nov., the first bacteriochlorophyll a-containing freshwater bacterium in the genus Aquabacterium of the class Betaproteobacteria.</title>
        <authorList>
            <person name="Hirose S."/>
            <person name="Tank M."/>
            <person name="Hara E."/>
            <person name="Tamaki H."/>
            <person name="Takaichi S."/>
            <person name="Haruta S."/>
            <person name="Hanada S."/>
        </authorList>
    </citation>
    <scope>NUCLEOTIDE SEQUENCE [LARGE SCALE GENOMIC DNA]</scope>
    <source>
        <strain evidence="10">W35</strain>
    </source>
</reference>
<feature type="domain" description="Acyl-CoA dehydrogenase/oxidase C-terminal" evidence="6">
    <location>
        <begin position="240"/>
        <end position="403"/>
    </location>
</feature>
<dbReference type="InterPro" id="IPR006091">
    <property type="entry name" value="Acyl-CoA_Oxase/DH_mid-dom"/>
</dbReference>
<dbReference type="InterPro" id="IPR046373">
    <property type="entry name" value="Acyl-CoA_Oxase/DH_mid-dom_sf"/>
</dbReference>
<dbReference type="GO" id="GO:0050660">
    <property type="term" value="F:flavin adenine dinucleotide binding"/>
    <property type="evidence" value="ECO:0007669"/>
    <property type="project" value="InterPro"/>
</dbReference>
<dbReference type="Gene3D" id="1.10.540.10">
    <property type="entry name" value="Acyl-CoA dehydrogenase/oxidase, N-terminal domain"/>
    <property type="match status" value="1"/>
</dbReference>
<dbReference type="Proteomes" id="UP000301751">
    <property type="component" value="Unassembled WGS sequence"/>
</dbReference>
<dbReference type="RefSeq" id="WP_228026947.1">
    <property type="nucleotide sequence ID" value="NZ_BJCL01000002.1"/>
</dbReference>
<name>A0A480APZ5_9BURK</name>
<dbReference type="Gene3D" id="2.40.110.10">
    <property type="entry name" value="Butyryl-CoA Dehydrogenase, subunit A, domain 2"/>
    <property type="match status" value="1"/>
</dbReference>
<dbReference type="AlphaFoldDB" id="A0A480APZ5"/>
<protein>
    <submittedName>
        <fullName evidence="9">Acyl-CoA dehydrogenase</fullName>
    </submittedName>
</protein>
<evidence type="ECO:0000313" key="9">
    <source>
        <dbReference type="EMBL" id="GCL61745.1"/>
    </source>
</evidence>
<dbReference type="GO" id="GO:0005886">
    <property type="term" value="C:plasma membrane"/>
    <property type="evidence" value="ECO:0007669"/>
    <property type="project" value="TreeGrafter"/>
</dbReference>
<dbReference type="InterPro" id="IPR013786">
    <property type="entry name" value="AcylCoA_DH/ox_N"/>
</dbReference>
<comment type="similarity">
    <text evidence="2">Belongs to the acyl-CoA dehydrogenase family.</text>
</comment>
<organism evidence="9 10">
    <name type="scientific">Pseudaquabacterium pictum</name>
    <dbReference type="NCBI Taxonomy" id="2315236"/>
    <lineage>
        <taxon>Bacteria</taxon>
        <taxon>Pseudomonadati</taxon>
        <taxon>Pseudomonadota</taxon>
        <taxon>Betaproteobacteria</taxon>
        <taxon>Burkholderiales</taxon>
        <taxon>Sphaerotilaceae</taxon>
        <taxon>Pseudaquabacterium</taxon>
    </lineage>
</organism>
<dbReference type="Pfam" id="PF02770">
    <property type="entry name" value="Acyl-CoA_dh_M"/>
    <property type="match status" value="1"/>
</dbReference>
<dbReference type="Gene3D" id="1.20.140.10">
    <property type="entry name" value="Butyryl-CoA Dehydrogenase, subunit A, domain 3"/>
    <property type="match status" value="1"/>
</dbReference>
<evidence type="ECO:0000259" key="6">
    <source>
        <dbReference type="Pfam" id="PF00441"/>
    </source>
</evidence>
<dbReference type="Pfam" id="PF00441">
    <property type="entry name" value="Acyl-CoA_dh_1"/>
    <property type="match status" value="1"/>
</dbReference>
<feature type="domain" description="Acyl-CoA oxidase/dehydrogenase middle" evidence="7">
    <location>
        <begin position="134"/>
        <end position="228"/>
    </location>
</feature>